<dbReference type="InterPro" id="IPR036775">
    <property type="entry name" value="DNA_pol_Y-fam_lit_finger_sf"/>
</dbReference>
<evidence type="ECO:0000259" key="17">
    <source>
        <dbReference type="PROSITE" id="PS50172"/>
    </source>
</evidence>
<dbReference type="GO" id="GO:0017125">
    <property type="term" value="F:deoxycytidyl transferase activity"/>
    <property type="evidence" value="ECO:0007669"/>
    <property type="project" value="TreeGrafter"/>
</dbReference>
<dbReference type="Proteomes" id="UP000193498">
    <property type="component" value="Unassembled WGS sequence"/>
</dbReference>
<evidence type="ECO:0000256" key="9">
    <source>
        <dbReference type="ARBA" id="ARBA00022842"/>
    </source>
</evidence>
<feature type="compositionally biased region" description="Polar residues" evidence="16">
    <location>
        <begin position="131"/>
        <end position="165"/>
    </location>
</feature>
<dbReference type="Pfam" id="PF14377">
    <property type="entry name" value="UBM"/>
    <property type="match status" value="2"/>
</dbReference>
<dbReference type="PANTHER" id="PTHR45990">
    <property type="entry name" value="DNA REPAIR PROTEIN REV1"/>
    <property type="match status" value="1"/>
</dbReference>
<feature type="compositionally biased region" description="Polar residues" evidence="16">
    <location>
        <begin position="672"/>
        <end position="694"/>
    </location>
</feature>
<feature type="binding site" evidence="15">
    <location>
        <position position="356"/>
    </location>
    <ligand>
        <name>Mg(2+)</name>
        <dbReference type="ChEBI" id="CHEBI:18420"/>
        <label>1</label>
    </ligand>
</feature>
<dbReference type="Pfam" id="PF00817">
    <property type="entry name" value="IMS"/>
    <property type="match status" value="1"/>
</dbReference>
<feature type="compositionally biased region" description="Polar residues" evidence="16">
    <location>
        <begin position="827"/>
        <end position="836"/>
    </location>
</feature>
<dbReference type="InterPro" id="IPR043128">
    <property type="entry name" value="Rev_trsase/Diguanyl_cyclase"/>
</dbReference>
<dbReference type="SUPFAM" id="SSF52113">
    <property type="entry name" value="BRCT domain"/>
    <property type="match status" value="1"/>
</dbReference>
<dbReference type="SUPFAM" id="SSF56672">
    <property type="entry name" value="DNA/RNA polymerases"/>
    <property type="match status" value="1"/>
</dbReference>
<sequence>MGSFSNFKNYMDAKKTKLEEQFELEREASFNPSMPESKILKGVAVHVNGYTSPSTQEIKKLLFRNGGTFEQYFSRSKVTHVIASNLPLAKVQTFKNVKVVKPNWLVDSIAEGKILDWRRYRLDQFEEDPKNNSIKQYISQPTPTSPIAQRTPQQSTEVPEASTSSRHTETSLDEVSPDLNPPEKSSTADAWLAENSSLNDDFLGKFYENSRLHHLSMWKNELLEMTKAARNISASTMKYKSSHITELDNQYKTIMHVDMDCFFVSVSLLERPELAHRPVGVSHSQGNHGSSDVASCNYLARKYGIRNGMSIGTAKQKCADLVILPYDFAKYKAVSLKLYEIFGKYTDKLQPVSCDEAFLDVSHHISEFGTEQALELAKSIRDSIYQATFCHASVGISSNILLARLATKHAKPAGQYYLRPEEAISFLDPRDVDDLPGVGWALRKKLAVKEIQTCRDLRGHPLASLQKEFGNSTGQMLYNYCRGIDHRELQTDIHLRKSIGTNVSWGIRFETEEQVLEFLEKMSEEVSKRMKNAGVRGKNISLRIYQKRPDAKLPYKHLGHGECDIFGRSQTLPAAIDEAPRIAKEVIGLFRIMKIPPKEVRGIGIHFTKLTDASIKDGQQPTLADFVKGQEHRRADKQPLGDSSVSNVHPIGKCPESSTTRETGELDAVISKSKSPSCNNSANVDTSTENTPQSIKKKPKLGNSPSKAIQTKLNFAPAGKRNCQNTKPSSNSLPWAEIDLATLKELPQDIQQEIKAMYKLPADSENPTPVSPENQPTSRSKNTTKETESLARMDASWDPEVFQQLPSDIRQELMNEWRLHNPGVSLTDDSTSSKPS</sequence>
<comment type="cofactor">
    <cofactor evidence="15">
        <name>Mg(2+)</name>
        <dbReference type="ChEBI" id="CHEBI:18420"/>
    </cofactor>
    <text evidence="15">Binds 2 magnesium ions.</text>
</comment>
<dbReference type="FunFam" id="3.30.1490.100:FF:000001">
    <property type="entry name" value="DNA repair protein REV1"/>
    <property type="match status" value="1"/>
</dbReference>
<dbReference type="InterPro" id="IPR036420">
    <property type="entry name" value="BRCT_dom_sf"/>
</dbReference>
<dbReference type="GO" id="GO:0003887">
    <property type="term" value="F:DNA-directed DNA polymerase activity"/>
    <property type="evidence" value="ECO:0007669"/>
    <property type="project" value="InterPro"/>
</dbReference>
<evidence type="ECO:0000256" key="1">
    <source>
        <dbReference type="ARBA" id="ARBA00004123"/>
    </source>
</evidence>
<dbReference type="PROSITE" id="PS50173">
    <property type="entry name" value="UMUC"/>
    <property type="match status" value="1"/>
</dbReference>
<evidence type="ECO:0000256" key="11">
    <source>
        <dbReference type="ARBA" id="ARBA00023204"/>
    </source>
</evidence>
<dbReference type="PANTHER" id="PTHR45990:SF1">
    <property type="entry name" value="DNA REPAIR PROTEIN REV1"/>
    <property type="match status" value="1"/>
</dbReference>
<dbReference type="OrthoDB" id="427711at2759"/>
<dbReference type="InterPro" id="IPR017961">
    <property type="entry name" value="DNA_pol_Y-fam_little_finger"/>
</dbReference>
<dbReference type="CDD" id="cd17719">
    <property type="entry name" value="BRCT_Rev1"/>
    <property type="match status" value="1"/>
</dbReference>
<evidence type="ECO:0000256" key="6">
    <source>
        <dbReference type="ARBA" id="ARBA00022695"/>
    </source>
</evidence>
<dbReference type="InterPro" id="IPR001357">
    <property type="entry name" value="BRCT_dom"/>
</dbReference>
<dbReference type="NCBIfam" id="NF002677">
    <property type="entry name" value="PRK02406.1"/>
    <property type="match status" value="1"/>
</dbReference>
<feature type="region of interest" description="Disordered" evidence="16">
    <location>
        <begin position="630"/>
        <end position="707"/>
    </location>
</feature>
<dbReference type="EC" id="2.7.7.-" evidence="14"/>
<keyword evidence="8 14" id="KW-0227">DNA damage</keyword>
<dbReference type="GO" id="GO:0006281">
    <property type="term" value="P:DNA repair"/>
    <property type="evidence" value="ECO:0007669"/>
    <property type="project" value="UniProtKB-KW"/>
</dbReference>
<dbReference type="GO" id="GO:0046872">
    <property type="term" value="F:metal ion binding"/>
    <property type="evidence" value="ECO:0007669"/>
    <property type="project" value="UniProtKB-KW"/>
</dbReference>
<organism evidence="19 20">
    <name type="scientific">Basidiobolus meristosporus CBS 931.73</name>
    <dbReference type="NCBI Taxonomy" id="1314790"/>
    <lineage>
        <taxon>Eukaryota</taxon>
        <taxon>Fungi</taxon>
        <taxon>Fungi incertae sedis</taxon>
        <taxon>Zoopagomycota</taxon>
        <taxon>Entomophthoromycotina</taxon>
        <taxon>Basidiobolomycetes</taxon>
        <taxon>Basidiobolales</taxon>
        <taxon>Basidiobolaceae</taxon>
        <taxon>Basidiobolus</taxon>
    </lineage>
</organism>
<feature type="compositionally biased region" description="Polar residues" evidence="16">
    <location>
        <begin position="765"/>
        <end position="781"/>
    </location>
</feature>
<evidence type="ECO:0000256" key="10">
    <source>
        <dbReference type="ARBA" id="ARBA00023125"/>
    </source>
</evidence>
<dbReference type="Gene3D" id="6.10.250.1490">
    <property type="match status" value="1"/>
</dbReference>
<dbReference type="InterPro" id="IPR001126">
    <property type="entry name" value="UmuC"/>
</dbReference>
<evidence type="ECO:0000259" key="18">
    <source>
        <dbReference type="PROSITE" id="PS50173"/>
    </source>
</evidence>
<dbReference type="FunCoup" id="A0A1Y1Z879">
    <property type="interactions" value="514"/>
</dbReference>
<keyword evidence="12 14" id="KW-0539">Nucleus</keyword>
<evidence type="ECO:0000256" key="13">
    <source>
        <dbReference type="ARBA" id="ARBA00058985"/>
    </source>
</evidence>
<dbReference type="GO" id="GO:0003684">
    <property type="term" value="F:damaged DNA binding"/>
    <property type="evidence" value="ECO:0007669"/>
    <property type="project" value="UniProtKB-UniRule"/>
</dbReference>
<dbReference type="InterPro" id="IPR025527">
    <property type="entry name" value="HUWE1/Rev1_UBM"/>
</dbReference>
<feature type="binding site" evidence="15">
    <location>
        <position position="258"/>
    </location>
    <ligand>
        <name>Mg(2+)</name>
        <dbReference type="ChEBI" id="CHEBI:18420"/>
        <label>1</label>
    </ligand>
</feature>
<comment type="function">
    <text evidence="13">Deoxycytidyl transferase involved in DNA repair. Transfers a dCMP residue from dCTP to the 3'-end of a DNA primer in a template-dependent reaction. May assist in the first step in the bypass of abasic lesions by the insertion of a nucleotide opposite the lesion. Required for normal induction of mutations by physical and chemical agents. Involved in mitochondrial DNA mutagenesis.</text>
</comment>
<dbReference type="PROSITE" id="PS50172">
    <property type="entry name" value="BRCT"/>
    <property type="match status" value="1"/>
</dbReference>
<feature type="region of interest" description="Disordered" evidence="16">
    <location>
        <begin position="813"/>
        <end position="836"/>
    </location>
</feature>
<dbReference type="InterPro" id="IPR012112">
    <property type="entry name" value="REV1"/>
</dbReference>
<keyword evidence="20" id="KW-1185">Reference proteome</keyword>
<keyword evidence="5 14" id="KW-0808">Transferase</keyword>
<feature type="region of interest" description="Disordered" evidence="16">
    <location>
        <begin position="131"/>
        <end position="187"/>
    </location>
</feature>
<evidence type="ECO:0000256" key="14">
    <source>
        <dbReference type="PIRNR" id="PIRNR036573"/>
    </source>
</evidence>
<dbReference type="Pfam" id="PF00533">
    <property type="entry name" value="BRCT"/>
    <property type="match status" value="1"/>
</dbReference>
<dbReference type="GO" id="GO:0005634">
    <property type="term" value="C:nucleus"/>
    <property type="evidence" value="ECO:0007669"/>
    <property type="project" value="UniProtKB-SubCell"/>
</dbReference>
<evidence type="ECO:0000313" key="20">
    <source>
        <dbReference type="Proteomes" id="UP000193498"/>
    </source>
</evidence>
<evidence type="ECO:0000256" key="7">
    <source>
        <dbReference type="ARBA" id="ARBA00022723"/>
    </source>
</evidence>
<dbReference type="CDD" id="cd01701">
    <property type="entry name" value="PolY_Rev1"/>
    <property type="match status" value="1"/>
</dbReference>
<evidence type="ECO:0000256" key="4">
    <source>
        <dbReference type="ARBA" id="ARBA00022634"/>
    </source>
</evidence>
<comment type="caution">
    <text evidence="19">The sequence shown here is derived from an EMBL/GenBank/DDBJ whole genome shotgun (WGS) entry which is preliminary data.</text>
</comment>
<feature type="compositionally biased region" description="Basic and acidic residues" evidence="16">
    <location>
        <begin position="630"/>
        <end position="639"/>
    </location>
</feature>
<feature type="domain" description="UmuC" evidence="18">
    <location>
        <begin position="254"/>
        <end position="439"/>
    </location>
</feature>
<protein>
    <recommendedName>
        <fullName evidence="3 14">DNA repair protein REV1</fullName>
        <ecNumber evidence="14">2.7.7.-</ecNumber>
    </recommendedName>
</protein>
<keyword evidence="9 15" id="KW-0460">Magnesium</keyword>
<dbReference type="Gene3D" id="3.40.50.10190">
    <property type="entry name" value="BRCT domain"/>
    <property type="match status" value="1"/>
</dbReference>
<dbReference type="FunFam" id="3.40.50.10190:FF:000011">
    <property type="entry name" value="DNA repair protein REV1"/>
    <property type="match status" value="1"/>
</dbReference>
<evidence type="ECO:0000256" key="12">
    <source>
        <dbReference type="ARBA" id="ARBA00023242"/>
    </source>
</evidence>
<dbReference type="Gene3D" id="3.40.1170.60">
    <property type="match status" value="1"/>
</dbReference>
<feature type="region of interest" description="Disordered" evidence="16">
    <location>
        <begin position="759"/>
        <end position="799"/>
    </location>
</feature>
<dbReference type="InParanoid" id="A0A1Y1Z879"/>
<dbReference type="Pfam" id="PF21999">
    <property type="entry name" value="IMS_HHH_1"/>
    <property type="match status" value="1"/>
</dbReference>
<evidence type="ECO:0000256" key="5">
    <source>
        <dbReference type="ARBA" id="ARBA00022679"/>
    </source>
</evidence>
<evidence type="ECO:0000313" key="19">
    <source>
        <dbReference type="EMBL" id="ORY06463.1"/>
    </source>
</evidence>
<dbReference type="EMBL" id="MCFE01000016">
    <property type="protein sequence ID" value="ORY06463.1"/>
    <property type="molecule type" value="Genomic_DNA"/>
</dbReference>
<dbReference type="Pfam" id="PF11799">
    <property type="entry name" value="IMS_C"/>
    <property type="match status" value="1"/>
</dbReference>
<dbReference type="PIRSF" id="PIRSF036573">
    <property type="entry name" value="REV1"/>
    <property type="match status" value="1"/>
</dbReference>
<name>A0A1Y1Z879_9FUNG</name>
<comment type="subcellular location">
    <subcellularLocation>
        <location evidence="1 14">Nucleus</location>
    </subcellularLocation>
</comment>
<feature type="binding site" evidence="15">
    <location>
        <position position="355"/>
    </location>
    <ligand>
        <name>Mg(2+)</name>
        <dbReference type="ChEBI" id="CHEBI:18420"/>
        <label>1</label>
    </ligand>
</feature>
<dbReference type="InterPro" id="IPR053848">
    <property type="entry name" value="IMS_HHH_1"/>
</dbReference>
<keyword evidence="10 14" id="KW-0238">DNA-binding</keyword>
<keyword evidence="6 14" id="KW-0548">Nucleotidyltransferase</keyword>
<dbReference type="STRING" id="1314790.A0A1Y1Z879"/>
<comment type="similarity">
    <text evidence="2 14">Belongs to the DNA polymerase type-Y family.</text>
</comment>
<feature type="domain" description="BRCT" evidence="17">
    <location>
        <begin position="35"/>
        <end position="122"/>
    </location>
</feature>
<dbReference type="Gene3D" id="1.10.150.20">
    <property type="entry name" value="5' to 3' exonuclease, C-terminal subdomain"/>
    <property type="match status" value="1"/>
</dbReference>
<evidence type="ECO:0000256" key="8">
    <source>
        <dbReference type="ARBA" id="ARBA00022763"/>
    </source>
</evidence>
<reference evidence="19 20" key="1">
    <citation type="submission" date="2016-07" db="EMBL/GenBank/DDBJ databases">
        <title>Pervasive Adenine N6-methylation of Active Genes in Fungi.</title>
        <authorList>
            <consortium name="DOE Joint Genome Institute"/>
            <person name="Mondo S.J."/>
            <person name="Dannebaum R.O."/>
            <person name="Kuo R.C."/>
            <person name="Labutti K."/>
            <person name="Haridas S."/>
            <person name="Kuo A."/>
            <person name="Salamov A."/>
            <person name="Ahrendt S.R."/>
            <person name="Lipzen A."/>
            <person name="Sullivan W."/>
            <person name="Andreopoulos W.B."/>
            <person name="Clum A."/>
            <person name="Lindquist E."/>
            <person name="Daum C."/>
            <person name="Ramamoorthy G.K."/>
            <person name="Gryganskyi A."/>
            <person name="Culley D."/>
            <person name="Magnuson J.K."/>
            <person name="James T.Y."/>
            <person name="O'Malley M.A."/>
            <person name="Stajich J.E."/>
            <person name="Spatafora J.W."/>
            <person name="Visel A."/>
            <person name="Grigoriev I.V."/>
        </authorList>
    </citation>
    <scope>NUCLEOTIDE SEQUENCE [LARGE SCALE GENOMIC DNA]</scope>
    <source>
        <strain evidence="19 20">CBS 931.73</strain>
    </source>
</reference>
<dbReference type="GO" id="GO:0070987">
    <property type="term" value="P:error-free translesion synthesis"/>
    <property type="evidence" value="ECO:0007669"/>
    <property type="project" value="TreeGrafter"/>
</dbReference>
<dbReference type="Gene3D" id="6.10.250.1630">
    <property type="match status" value="1"/>
</dbReference>
<evidence type="ECO:0000256" key="16">
    <source>
        <dbReference type="SAM" id="MobiDB-lite"/>
    </source>
</evidence>
<keyword evidence="7 15" id="KW-0479">Metal-binding</keyword>
<evidence type="ECO:0000256" key="2">
    <source>
        <dbReference type="ARBA" id="ARBA00010945"/>
    </source>
</evidence>
<dbReference type="Gene3D" id="3.30.1490.100">
    <property type="entry name" value="DNA polymerase, Y-family, little finger domain"/>
    <property type="match status" value="1"/>
</dbReference>
<accession>A0A1Y1Z879</accession>
<dbReference type="InterPro" id="IPR043502">
    <property type="entry name" value="DNA/RNA_pol_sf"/>
</dbReference>
<keyword evidence="11 14" id="KW-0234">DNA repair</keyword>
<gene>
    <name evidence="19" type="ORF">K493DRAFT_20916</name>
</gene>
<keyword evidence="4 14" id="KW-0237">DNA synthesis</keyword>
<dbReference type="AlphaFoldDB" id="A0A1Y1Z879"/>
<dbReference type="Gene3D" id="3.30.70.270">
    <property type="match status" value="1"/>
</dbReference>
<dbReference type="SUPFAM" id="SSF100879">
    <property type="entry name" value="Lesion bypass DNA polymerase (Y-family), little finger domain"/>
    <property type="match status" value="1"/>
</dbReference>
<dbReference type="GO" id="GO:0042276">
    <property type="term" value="P:error-prone translesion synthesis"/>
    <property type="evidence" value="ECO:0007669"/>
    <property type="project" value="InterPro"/>
</dbReference>
<evidence type="ECO:0000256" key="3">
    <source>
        <dbReference type="ARBA" id="ARBA00020399"/>
    </source>
</evidence>
<dbReference type="SMART" id="SM00292">
    <property type="entry name" value="BRCT"/>
    <property type="match status" value="1"/>
</dbReference>
<evidence type="ECO:0000256" key="15">
    <source>
        <dbReference type="PIRSR" id="PIRSR036573-2"/>
    </source>
</evidence>
<proteinExistence type="inferred from homology"/>